<proteinExistence type="predicted"/>
<reference evidence="1 2" key="1">
    <citation type="submission" date="2018-08" db="EMBL/GenBank/DDBJ databases">
        <title>Aphanomyces genome sequencing and annotation.</title>
        <authorList>
            <person name="Minardi D."/>
            <person name="Oidtmann B."/>
            <person name="Van Der Giezen M."/>
            <person name="Studholme D.J."/>
        </authorList>
    </citation>
    <scope>NUCLEOTIDE SEQUENCE [LARGE SCALE GENOMIC DNA]</scope>
    <source>
        <strain evidence="1 2">NJM0002</strain>
    </source>
</reference>
<protein>
    <submittedName>
        <fullName evidence="1">Uncharacterized protein</fullName>
    </submittedName>
</protein>
<dbReference type="VEuPathDB" id="FungiDB:H310_02798"/>
<gene>
    <name evidence="1" type="ORF">DYB32_009257</name>
</gene>
<name>A0A418AIU6_9STRA</name>
<organism evidence="1 2">
    <name type="scientific">Aphanomyces invadans</name>
    <dbReference type="NCBI Taxonomy" id="157072"/>
    <lineage>
        <taxon>Eukaryota</taxon>
        <taxon>Sar</taxon>
        <taxon>Stramenopiles</taxon>
        <taxon>Oomycota</taxon>
        <taxon>Saprolegniomycetes</taxon>
        <taxon>Saprolegniales</taxon>
        <taxon>Verrucalvaceae</taxon>
        <taxon>Aphanomyces</taxon>
    </lineage>
</organism>
<dbReference type="AlphaFoldDB" id="A0A418AIU6"/>
<dbReference type="Proteomes" id="UP000285060">
    <property type="component" value="Unassembled WGS sequence"/>
</dbReference>
<accession>A0A418AIU6</accession>
<dbReference type="EMBL" id="QUSY01001880">
    <property type="protein sequence ID" value="RHY23263.1"/>
    <property type="molecule type" value="Genomic_DNA"/>
</dbReference>
<comment type="caution">
    <text evidence="1">The sequence shown here is derived from an EMBL/GenBank/DDBJ whole genome shotgun (WGS) entry which is preliminary data.</text>
</comment>
<evidence type="ECO:0000313" key="2">
    <source>
        <dbReference type="Proteomes" id="UP000285060"/>
    </source>
</evidence>
<keyword evidence="2" id="KW-1185">Reference proteome</keyword>
<sequence length="93" mass="10532">MSLGQPGSASTDQKRSQLNVDRAALEREKSINRDVLARIEDALACQETNMGLLNQSEEELRRDRYAHEARAKHELAELDRQMAHLNVRSATES</sequence>
<evidence type="ECO:0000313" key="1">
    <source>
        <dbReference type="EMBL" id="RHY23263.1"/>
    </source>
</evidence>